<proteinExistence type="predicted"/>
<dbReference type="EMBL" id="CP032489">
    <property type="protein sequence ID" value="AYD48513.1"/>
    <property type="molecule type" value="Genomic_DNA"/>
</dbReference>
<accession>A0A386HRU1</accession>
<protein>
    <submittedName>
        <fullName evidence="1">DUF5008 domain-containing protein</fullName>
    </submittedName>
</protein>
<dbReference type="OrthoDB" id="9805017at2"/>
<evidence type="ECO:0000313" key="1">
    <source>
        <dbReference type="EMBL" id="AYD48513.1"/>
    </source>
</evidence>
<dbReference type="KEGG" id="ark:D6B99_13420"/>
<keyword evidence="2" id="KW-1185">Reference proteome</keyword>
<evidence type="ECO:0000313" key="2">
    <source>
        <dbReference type="Proteomes" id="UP000266118"/>
    </source>
</evidence>
<sequence length="553" mass="59026">MYKRYFYRNAGILLTLLVLVAGVSCKKTDSLVGSPYGAPVKQPVQFLDAKPSETSGLPGDEVTFKVMGLKEQTDFQVFFNQILVQPLSYTDSLLTIVIPQNASSGTVSVTLKDGRNFFGPLFTVIGYVSLDPTFSTGSGINGTVYGFARTGSTAPYSYLIYGSFNNYNNTATATKFVNNVEYINSTGGVANNSQGLGASGAVYAGLTFQTSESQFIIGGAFSKYANRSNINNITRIHNDLSLDTLFLQVPQFVNPDPVNNPKANYDTVAKFNGGFNTLNRGGNPVVKLFKSNDGKVIVVGNFNNYDSIYYPRSTASLKVQDLTTMVNVAKIDTAGSLDLTYNFNTSTHTSGVGANGYILSAIKLDNDHIVMVGDFSSYNGQSVGRIVAVDQNGQPDYSFNTGTGANDAIKNITFCSATQKILITGLFTSYNGVACNGVVMLNTDGTVDNSFSQKIITGGIVNYAGQLNNGKIIISGNFKTYDNVVRQGFVIANPDGSLASGYNNIGAFGGQIYAIDDLGTNFGVNAVMLFGSISVFDSQQVGGIVKILLQSPH</sequence>
<dbReference type="Pfam" id="PF17164">
    <property type="entry name" value="DUF5122"/>
    <property type="match status" value="4"/>
</dbReference>
<dbReference type="Proteomes" id="UP000266118">
    <property type="component" value="Chromosome"/>
</dbReference>
<name>A0A386HRU1_9BACT</name>
<dbReference type="RefSeq" id="WP_119989335.1">
    <property type="nucleotide sequence ID" value="NZ_CP032489.1"/>
</dbReference>
<organism evidence="1 2">
    <name type="scientific">Arachidicoccus soli</name>
    <dbReference type="NCBI Taxonomy" id="2341117"/>
    <lineage>
        <taxon>Bacteria</taxon>
        <taxon>Pseudomonadati</taxon>
        <taxon>Bacteroidota</taxon>
        <taxon>Chitinophagia</taxon>
        <taxon>Chitinophagales</taxon>
        <taxon>Chitinophagaceae</taxon>
        <taxon>Arachidicoccus</taxon>
    </lineage>
</organism>
<reference evidence="1 2" key="1">
    <citation type="submission" date="2018-09" db="EMBL/GenBank/DDBJ databases">
        <title>Arachidicoccus sp. nov., a bacterium isolated from soil.</title>
        <authorList>
            <person name="Weon H.-Y."/>
            <person name="Kwon S.-W."/>
            <person name="Lee S.A."/>
        </authorList>
    </citation>
    <scope>NUCLEOTIDE SEQUENCE [LARGE SCALE GENOMIC DNA]</scope>
    <source>
        <strain evidence="1 2">KIS59-12</strain>
    </source>
</reference>
<dbReference type="Gene3D" id="2.60.40.10">
    <property type="entry name" value="Immunoglobulins"/>
    <property type="match status" value="1"/>
</dbReference>
<dbReference type="InterPro" id="IPR013783">
    <property type="entry name" value="Ig-like_fold"/>
</dbReference>
<dbReference type="AlphaFoldDB" id="A0A386HRU1"/>
<gene>
    <name evidence="1" type="ORF">D6B99_13420</name>
</gene>
<dbReference type="Gene3D" id="2.80.10.50">
    <property type="match status" value="1"/>
</dbReference>
<dbReference type="PROSITE" id="PS51257">
    <property type="entry name" value="PROKAR_LIPOPROTEIN"/>
    <property type="match status" value="1"/>
</dbReference>
<dbReference type="InterPro" id="IPR013431">
    <property type="entry name" value="Delta_60_rpt"/>
</dbReference>